<sequence length="459" mass="52140">MLNAVETRAQKKLLEIKKDGTQSVEQLDEELKETTLEKNEINEEGEILPVVKELTVQDLIKTSPKVFAEEQHKSKELKILIAEAQKKTSKENKYILENNMLCWETKDALFKTFFWPNCYNDVENFIKTCDSCQRVGKPRDKKKAPLKIVPVITEIFSKLNVDVCGALPESTSGNKYLITVVCIASKYPDAIPAPNLCSTTIVDALLQIFSCLGFPQELQSDQGTSFMSVLTTEFLDKFGIRVNLEKTEKVLPHALFALRTVIHDSTGFSPAELLHGRNLRTPMMLLYENLTEQSEEESEAKQKQKLWYDIKAEKPNFKEGDLVLVIAPSKPNKLSVNLIGPGKIVKQLSETNFVVHYPNSDKTQVYHANMQPELTESREKNENQEIELGQLIRKYSKTFSTVPGCTDLAEHDIELENERPICAKPYRLSLRQSEILKAEVEKMLTLKIIEPGESDLHLP</sequence>
<dbReference type="InterPro" id="IPR050951">
    <property type="entry name" value="Retrovirus_Pol_polyprotein"/>
</dbReference>
<dbReference type="InterPro" id="IPR001584">
    <property type="entry name" value="Integrase_cat-core"/>
</dbReference>
<dbReference type="Pfam" id="PF00665">
    <property type="entry name" value="rve"/>
    <property type="match status" value="1"/>
</dbReference>
<dbReference type="PANTHER" id="PTHR37984:SF15">
    <property type="entry name" value="INTEGRASE CATALYTIC DOMAIN-CONTAINING PROTEIN"/>
    <property type="match status" value="1"/>
</dbReference>
<dbReference type="Proteomes" id="UP000807504">
    <property type="component" value="Unassembled WGS sequence"/>
</dbReference>
<evidence type="ECO:0000259" key="3">
    <source>
        <dbReference type="PROSITE" id="PS50994"/>
    </source>
</evidence>
<dbReference type="SUPFAM" id="SSF56672">
    <property type="entry name" value="DNA/RNA polymerases"/>
    <property type="match status" value="1"/>
</dbReference>
<evidence type="ECO:0000313" key="4">
    <source>
        <dbReference type="EMBL" id="KAF8786578.1"/>
    </source>
</evidence>
<dbReference type="AlphaFoldDB" id="A0A8T0F8C9"/>
<reference evidence="4" key="2">
    <citation type="submission" date="2020-06" db="EMBL/GenBank/DDBJ databases">
        <authorList>
            <person name="Sheffer M."/>
        </authorList>
    </citation>
    <scope>NUCLEOTIDE SEQUENCE</scope>
</reference>
<dbReference type="GO" id="GO:0015074">
    <property type="term" value="P:DNA integration"/>
    <property type="evidence" value="ECO:0007669"/>
    <property type="project" value="InterPro"/>
</dbReference>
<dbReference type="InterPro" id="IPR041588">
    <property type="entry name" value="Integrase_H2C2"/>
</dbReference>
<comment type="caution">
    <text evidence="4">The sequence shown here is derived from an EMBL/GenBank/DDBJ whole genome shotgun (WGS) entry which is preliminary data.</text>
</comment>
<dbReference type="InterPro" id="IPR036397">
    <property type="entry name" value="RNaseH_sf"/>
</dbReference>
<keyword evidence="2" id="KW-0175">Coiled coil</keyword>
<protein>
    <recommendedName>
        <fullName evidence="1">RNA-directed DNA polymerase</fullName>
        <ecNumber evidence="1">2.7.7.49</ecNumber>
    </recommendedName>
</protein>
<feature type="coiled-coil region" evidence="2">
    <location>
        <begin position="17"/>
        <end position="87"/>
    </location>
</feature>
<dbReference type="Gene3D" id="1.10.340.70">
    <property type="match status" value="1"/>
</dbReference>
<dbReference type="GO" id="GO:0003676">
    <property type="term" value="F:nucleic acid binding"/>
    <property type="evidence" value="ECO:0007669"/>
    <property type="project" value="InterPro"/>
</dbReference>
<dbReference type="EC" id="2.7.7.49" evidence="1"/>
<evidence type="ECO:0000256" key="2">
    <source>
        <dbReference type="SAM" id="Coils"/>
    </source>
</evidence>
<evidence type="ECO:0000256" key="1">
    <source>
        <dbReference type="ARBA" id="ARBA00012493"/>
    </source>
</evidence>
<keyword evidence="5" id="KW-1185">Reference proteome</keyword>
<feature type="domain" description="Integrase catalytic" evidence="3">
    <location>
        <begin position="146"/>
        <end position="241"/>
    </location>
</feature>
<evidence type="ECO:0000313" key="5">
    <source>
        <dbReference type="Proteomes" id="UP000807504"/>
    </source>
</evidence>
<dbReference type="InterPro" id="IPR012337">
    <property type="entry name" value="RNaseH-like_sf"/>
</dbReference>
<dbReference type="PANTHER" id="PTHR37984">
    <property type="entry name" value="PROTEIN CBG26694"/>
    <property type="match status" value="1"/>
</dbReference>
<dbReference type="GO" id="GO:0003964">
    <property type="term" value="F:RNA-directed DNA polymerase activity"/>
    <property type="evidence" value="ECO:0007669"/>
    <property type="project" value="UniProtKB-EC"/>
</dbReference>
<dbReference type="SUPFAM" id="SSF53098">
    <property type="entry name" value="Ribonuclease H-like"/>
    <property type="match status" value="1"/>
</dbReference>
<gene>
    <name evidence="4" type="ORF">HNY73_008274</name>
</gene>
<organism evidence="4 5">
    <name type="scientific">Argiope bruennichi</name>
    <name type="common">Wasp spider</name>
    <name type="synonym">Aranea bruennichi</name>
    <dbReference type="NCBI Taxonomy" id="94029"/>
    <lineage>
        <taxon>Eukaryota</taxon>
        <taxon>Metazoa</taxon>
        <taxon>Ecdysozoa</taxon>
        <taxon>Arthropoda</taxon>
        <taxon>Chelicerata</taxon>
        <taxon>Arachnida</taxon>
        <taxon>Araneae</taxon>
        <taxon>Araneomorphae</taxon>
        <taxon>Entelegynae</taxon>
        <taxon>Araneoidea</taxon>
        <taxon>Araneidae</taxon>
        <taxon>Argiope</taxon>
    </lineage>
</organism>
<dbReference type="Gene3D" id="3.30.420.10">
    <property type="entry name" value="Ribonuclease H-like superfamily/Ribonuclease H"/>
    <property type="match status" value="2"/>
</dbReference>
<name>A0A8T0F8C9_ARGBR</name>
<dbReference type="EMBL" id="JABXBU010000015">
    <property type="protein sequence ID" value="KAF8786578.1"/>
    <property type="molecule type" value="Genomic_DNA"/>
</dbReference>
<accession>A0A8T0F8C9</accession>
<dbReference type="PROSITE" id="PS50994">
    <property type="entry name" value="INTEGRASE"/>
    <property type="match status" value="1"/>
</dbReference>
<reference evidence="4" key="1">
    <citation type="journal article" date="2020" name="bioRxiv">
        <title>Chromosome-level reference genome of the European wasp spider Argiope bruennichi: a resource for studies on range expansion and evolutionary adaptation.</title>
        <authorList>
            <person name="Sheffer M.M."/>
            <person name="Hoppe A."/>
            <person name="Krehenwinkel H."/>
            <person name="Uhl G."/>
            <person name="Kuss A.W."/>
            <person name="Jensen L."/>
            <person name="Jensen C."/>
            <person name="Gillespie R.G."/>
            <person name="Hoff K.J."/>
            <person name="Prost S."/>
        </authorList>
    </citation>
    <scope>NUCLEOTIDE SEQUENCE</scope>
</reference>
<proteinExistence type="predicted"/>
<dbReference type="Gene3D" id="3.10.10.10">
    <property type="entry name" value="HIV Type 1 Reverse Transcriptase, subunit A, domain 1"/>
    <property type="match status" value="1"/>
</dbReference>
<dbReference type="InterPro" id="IPR043502">
    <property type="entry name" value="DNA/RNA_pol_sf"/>
</dbReference>
<dbReference type="Pfam" id="PF17921">
    <property type="entry name" value="Integrase_H2C2"/>
    <property type="match status" value="1"/>
</dbReference>
<dbReference type="GO" id="GO:0042575">
    <property type="term" value="C:DNA polymerase complex"/>
    <property type="evidence" value="ECO:0007669"/>
    <property type="project" value="UniProtKB-ARBA"/>
</dbReference>